<organism evidence="2 3">
    <name type="scientific">Rhodopirellula islandica</name>
    <dbReference type="NCBI Taxonomy" id="595434"/>
    <lineage>
        <taxon>Bacteria</taxon>
        <taxon>Pseudomonadati</taxon>
        <taxon>Planctomycetota</taxon>
        <taxon>Planctomycetia</taxon>
        <taxon>Pirellulales</taxon>
        <taxon>Pirellulaceae</taxon>
        <taxon>Rhodopirellula</taxon>
    </lineage>
</organism>
<accession>A0A0J1EFJ1</accession>
<gene>
    <name evidence="2" type="ORF">RISK_003865</name>
</gene>
<evidence type="ECO:0000256" key="1">
    <source>
        <dbReference type="SAM" id="MobiDB-lite"/>
    </source>
</evidence>
<feature type="region of interest" description="Disordered" evidence="1">
    <location>
        <begin position="1"/>
        <end position="23"/>
    </location>
</feature>
<comment type="caution">
    <text evidence="2">The sequence shown here is derived from an EMBL/GenBank/DDBJ whole genome shotgun (WGS) entry which is preliminary data.</text>
</comment>
<protein>
    <submittedName>
        <fullName evidence="2">Uncharacterized protein</fullName>
    </submittedName>
</protein>
<dbReference type="AlphaFoldDB" id="A0A0J1EFJ1"/>
<sequence>MHVAHQEGPNRRGGGPLHTNFLGLEGMETAASWSKEIHP</sequence>
<proteinExistence type="predicted"/>
<name>A0A0J1EFJ1_RHOIS</name>
<dbReference type="EMBL" id="LECT01000029">
    <property type="protein sequence ID" value="KLU04279.1"/>
    <property type="molecule type" value="Genomic_DNA"/>
</dbReference>
<keyword evidence="3" id="KW-1185">Reference proteome</keyword>
<feature type="compositionally biased region" description="Basic and acidic residues" evidence="1">
    <location>
        <begin position="1"/>
        <end position="10"/>
    </location>
</feature>
<dbReference type="STRING" id="595434.RISK_003865"/>
<dbReference type="Proteomes" id="UP000036367">
    <property type="component" value="Unassembled WGS sequence"/>
</dbReference>
<evidence type="ECO:0000313" key="2">
    <source>
        <dbReference type="EMBL" id="KLU04279.1"/>
    </source>
</evidence>
<evidence type="ECO:0000313" key="3">
    <source>
        <dbReference type="Proteomes" id="UP000036367"/>
    </source>
</evidence>
<reference evidence="2" key="1">
    <citation type="submission" date="2015-05" db="EMBL/GenBank/DDBJ databases">
        <title>Permanent draft genome of Rhodopirellula islandicus K833.</title>
        <authorList>
            <person name="Kizina J."/>
            <person name="Richter M."/>
            <person name="Glockner F.O."/>
            <person name="Harder J."/>
        </authorList>
    </citation>
    <scope>NUCLEOTIDE SEQUENCE [LARGE SCALE GENOMIC DNA]</scope>
    <source>
        <strain evidence="2">K833</strain>
    </source>
</reference>